<dbReference type="OMA" id="ICADERQ"/>
<dbReference type="OrthoDB" id="17458at2759"/>
<organism evidence="2 3">
    <name type="scientific">Ophiostoma piceae (strain UAMH 11346)</name>
    <name type="common">Sap stain fungus</name>
    <dbReference type="NCBI Taxonomy" id="1262450"/>
    <lineage>
        <taxon>Eukaryota</taxon>
        <taxon>Fungi</taxon>
        <taxon>Dikarya</taxon>
        <taxon>Ascomycota</taxon>
        <taxon>Pezizomycotina</taxon>
        <taxon>Sordariomycetes</taxon>
        <taxon>Sordariomycetidae</taxon>
        <taxon>Ophiostomatales</taxon>
        <taxon>Ophiostomataceae</taxon>
        <taxon>Ophiostoma</taxon>
    </lineage>
</organism>
<sequence length="321" mass="35227">MAAPYDVHATDALLVCTACGTQFPTADRTTLPSCRICDDPRQFTPPGGQSFVTMADVRRRHRNVFHPSTGGNPRLISIASEPKLAIGQRAVLVRTPAGNILWDCLTLIDEATIEHIRALGGLKAIVISHPHYYSSHVEWAAAFDCPVYMRAEDKEWTVQQSPRQVFWSSSNVQEIVVSGQDNVKRATGAKAIRLGGHFPGSQVLLFEGHLLIADTLVTTPSGLGSWATDALGKPSSRPAGMNSFAFMWSIPNMIPLSGEEVFAMWHVLKHHDFTRTHGAFVGTDITAPDLKQRVLESMKIQTKFAGWAKQEAWEGVLSETV</sequence>
<dbReference type="PANTHER" id="PTHR36839:SF1">
    <property type="entry name" value="METALLO-BETA-LACTAMASE FAMILY PROTEIN (AFU_ORTHOLOGUE AFUA_5G12770)"/>
    <property type="match status" value="1"/>
</dbReference>
<keyword evidence="3" id="KW-1185">Reference proteome</keyword>
<dbReference type="InterPro" id="IPR001279">
    <property type="entry name" value="Metallo-B-lactamas"/>
</dbReference>
<dbReference type="Pfam" id="PF00753">
    <property type="entry name" value="Lactamase_B"/>
    <property type="match status" value="1"/>
</dbReference>
<evidence type="ECO:0000313" key="3">
    <source>
        <dbReference type="Proteomes" id="UP000016923"/>
    </source>
</evidence>
<name>S3CZ67_OPHP1</name>
<reference evidence="2 3" key="1">
    <citation type="journal article" date="2013" name="BMC Genomics">
        <title>The genome and transcriptome of the pine saprophyte Ophiostoma piceae, and a comparison with the bark beetle-associated pine pathogen Grosmannia clavigera.</title>
        <authorList>
            <person name="Haridas S."/>
            <person name="Wang Y."/>
            <person name="Lim L."/>
            <person name="Massoumi Alamouti S."/>
            <person name="Jackman S."/>
            <person name="Docking R."/>
            <person name="Robertson G."/>
            <person name="Birol I."/>
            <person name="Bohlmann J."/>
            <person name="Breuil C."/>
        </authorList>
    </citation>
    <scope>NUCLEOTIDE SEQUENCE [LARGE SCALE GENOMIC DNA]</scope>
    <source>
        <strain evidence="2 3">UAMH 11346</strain>
    </source>
</reference>
<dbReference type="AlphaFoldDB" id="S3CZ67"/>
<protein>
    <submittedName>
        <fullName evidence="2">Metallo-beta-lactamase family protein</fullName>
    </submittedName>
</protein>
<dbReference type="InterPro" id="IPR036866">
    <property type="entry name" value="RibonucZ/Hydroxyglut_hydro"/>
</dbReference>
<accession>S3CZ67</accession>
<dbReference type="SUPFAM" id="SSF56281">
    <property type="entry name" value="Metallo-hydrolase/oxidoreductase"/>
    <property type="match status" value="1"/>
</dbReference>
<proteinExistence type="predicted"/>
<dbReference type="SMART" id="SM00849">
    <property type="entry name" value="Lactamase_B"/>
    <property type="match status" value="1"/>
</dbReference>
<evidence type="ECO:0000259" key="1">
    <source>
        <dbReference type="SMART" id="SM00849"/>
    </source>
</evidence>
<dbReference type="VEuPathDB" id="FungiDB:F503_03044"/>
<dbReference type="Gene3D" id="3.60.15.10">
    <property type="entry name" value="Ribonuclease Z/Hydroxyacylglutathione hydrolase-like"/>
    <property type="match status" value="1"/>
</dbReference>
<dbReference type="PANTHER" id="PTHR36839">
    <property type="entry name" value="METALLO-BETA-LACTAMASE FAMILY PROTEIN (AFU_ORTHOLOGUE AFUA_5G12770)"/>
    <property type="match status" value="1"/>
</dbReference>
<dbReference type="eggNOG" id="ENOG502S0TT">
    <property type="taxonomic scope" value="Eukaryota"/>
</dbReference>
<dbReference type="Proteomes" id="UP000016923">
    <property type="component" value="Unassembled WGS sequence"/>
</dbReference>
<feature type="domain" description="Metallo-beta-lactamase" evidence="1">
    <location>
        <begin position="87"/>
        <end position="265"/>
    </location>
</feature>
<dbReference type="HOGENOM" id="CLU_047034_1_0_1"/>
<dbReference type="STRING" id="1262450.S3CZ67"/>
<gene>
    <name evidence="2" type="ORF">F503_03044</name>
</gene>
<dbReference type="EMBL" id="KE148154">
    <property type="protein sequence ID" value="EPE06215.1"/>
    <property type="molecule type" value="Genomic_DNA"/>
</dbReference>
<evidence type="ECO:0000313" key="2">
    <source>
        <dbReference type="EMBL" id="EPE06215.1"/>
    </source>
</evidence>